<dbReference type="EMBL" id="CP042593">
    <property type="protein sequence ID" value="QED46906.1"/>
    <property type="molecule type" value="Genomic_DNA"/>
</dbReference>
<evidence type="ECO:0000256" key="2">
    <source>
        <dbReference type="SAM" id="SignalP"/>
    </source>
</evidence>
<gene>
    <name evidence="3" type="ORF">FSZ17_06285</name>
</gene>
<organism evidence="3 4">
    <name type="scientific">Cytobacillus dafuensis</name>
    <name type="common">Bacillus dafuensis</name>
    <dbReference type="NCBI Taxonomy" id="1742359"/>
    <lineage>
        <taxon>Bacteria</taxon>
        <taxon>Bacillati</taxon>
        <taxon>Bacillota</taxon>
        <taxon>Bacilli</taxon>
        <taxon>Bacillales</taxon>
        <taxon>Bacillaceae</taxon>
        <taxon>Cytobacillus</taxon>
    </lineage>
</organism>
<reference evidence="4" key="1">
    <citation type="submission" date="2019-08" db="EMBL/GenBank/DDBJ databases">
        <authorList>
            <person name="Zheng X."/>
        </authorList>
    </citation>
    <scope>NUCLEOTIDE SEQUENCE [LARGE SCALE GENOMIC DNA]</scope>
    <source>
        <strain evidence="4">FJAT-25496</strain>
    </source>
</reference>
<evidence type="ECO:0000313" key="4">
    <source>
        <dbReference type="Proteomes" id="UP000321555"/>
    </source>
</evidence>
<evidence type="ECO:0008006" key="5">
    <source>
        <dbReference type="Google" id="ProtNLM"/>
    </source>
</evidence>
<dbReference type="Proteomes" id="UP000321555">
    <property type="component" value="Chromosome"/>
</dbReference>
<dbReference type="RefSeq" id="WP_057775054.1">
    <property type="nucleotide sequence ID" value="NZ_CP042593.1"/>
</dbReference>
<dbReference type="OrthoDB" id="2067411at2"/>
<dbReference type="AlphaFoldDB" id="A0A5B8Z691"/>
<feature type="chain" id="PRO_5023031292" description="Lipoprotein" evidence="2">
    <location>
        <begin position="27"/>
        <end position="335"/>
    </location>
</feature>
<feature type="signal peptide" evidence="2">
    <location>
        <begin position="1"/>
        <end position="26"/>
    </location>
</feature>
<sequence length="335" mass="38496">MKRFLPGVVFLLAAGILASCTNQTNADPTKEITELKKQIEQLSSENDALKNTVEEQKKTLEETTNNDNSVIPAKDIEKYPQSLYKQTKLDIDQDGEDEIIELYVNAGKGENGVFAWDDGQTWLLVVKDGEKTYPLFDEYVQLGSIDFSTTTFDEKPGIVMLKMQHSDKSIYKFVYDQNAKGFVKETLYKKENINDHYNPPASYAFFKDAYELMEQAFTEKAVKALEASENDLQDIQDRAAIFDPILFNLWNAQRLFETTRELNPQLSVSLGSTIEWLNQMFKNTPTEGQMNQLRNINDVFKENDSDDLIIEEENQIHPDIQEKLQRMDLILNGEK</sequence>
<proteinExistence type="predicted"/>
<evidence type="ECO:0000313" key="3">
    <source>
        <dbReference type="EMBL" id="QED46906.1"/>
    </source>
</evidence>
<dbReference type="PROSITE" id="PS51257">
    <property type="entry name" value="PROKAR_LIPOPROTEIN"/>
    <property type="match status" value="1"/>
</dbReference>
<protein>
    <recommendedName>
        <fullName evidence="5">Lipoprotein</fullName>
    </recommendedName>
</protein>
<evidence type="ECO:0000256" key="1">
    <source>
        <dbReference type="SAM" id="Coils"/>
    </source>
</evidence>
<keyword evidence="4" id="KW-1185">Reference proteome</keyword>
<dbReference type="KEGG" id="bda:FSZ17_06285"/>
<keyword evidence="2" id="KW-0732">Signal</keyword>
<feature type="coiled-coil region" evidence="1">
    <location>
        <begin position="32"/>
        <end position="66"/>
    </location>
</feature>
<name>A0A5B8Z691_CYTDA</name>
<accession>A0A5B8Z691</accession>
<keyword evidence="1" id="KW-0175">Coiled coil</keyword>